<evidence type="ECO:0000313" key="2">
    <source>
        <dbReference type="Proteomes" id="UP001408789"/>
    </source>
</evidence>
<organism evidence="1 2">
    <name type="scientific">Deinandra increscens subsp. villosa</name>
    <dbReference type="NCBI Taxonomy" id="3103831"/>
    <lineage>
        <taxon>Eukaryota</taxon>
        <taxon>Viridiplantae</taxon>
        <taxon>Streptophyta</taxon>
        <taxon>Embryophyta</taxon>
        <taxon>Tracheophyta</taxon>
        <taxon>Spermatophyta</taxon>
        <taxon>Magnoliopsida</taxon>
        <taxon>eudicotyledons</taxon>
        <taxon>Gunneridae</taxon>
        <taxon>Pentapetalae</taxon>
        <taxon>asterids</taxon>
        <taxon>campanulids</taxon>
        <taxon>Asterales</taxon>
        <taxon>Asteraceae</taxon>
        <taxon>Asteroideae</taxon>
        <taxon>Heliantheae alliance</taxon>
        <taxon>Madieae</taxon>
        <taxon>Madiinae</taxon>
        <taxon>Deinandra</taxon>
    </lineage>
</organism>
<dbReference type="AlphaFoldDB" id="A0AAP0DS01"/>
<accession>A0AAP0DS01</accession>
<reference evidence="1 2" key="1">
    <citation type="submission" date="2024-04" db="EMBL/GenBank/DDBJ databases">
        <title>The reference genome of an endangered Asteraceae, Deinandra increscens subsp. villosa, native to the Central Coast of California.</title>
        <authorList>
            <person name="Guilliams M."/>
            <person name="Hasenstab-Lehman K."/>
            <person name="Meyer R."/>
            <person name="Mcevoy S."/>
        </authorList>
    </citation>
    <scope>NUCLEOTIDE SEQUENCE [LARGE SCALE GENOMIC DNA]</scope>
    <source>
        <tissue evidence="1">Leaf</tissue>
    </source>
</reference>
<name>A0AAP0DS01_9ASTR</name>
<evidence type="ECO:0000313" key="1">
    <source>
        <dbReference type="EMBL" id="KAK9080080.1"/>
    </source>
</evidence>
<proteinExistence type="predicted"/>
<protein>
    <submittedName>
        <fullName evidence="1">Uncharacterized protein</fullName>
    </submittedName>
</protein>
<comment type="caution">
    <text evidence="1">The sequence shown here is derived from an EMBL/GenBank/DDBJ whole genome shotgun (WGS) entry which is preliminary data.</text>
</comment>
<dbReference type="EMBL" id="JBCNJP010000003">
    <property type="protein sequence ID" value="KAK9080080.1"/>
    <property type="molecule type" value="Genomic_DNA"/>
</dbReference>
<dbReference type="Proteomes" id="UP001408789">
    <property type="component" value="Unassembled WGS sequence"/>
</dbReference>
<gene>
    <name evidence="1" type="ORF">SSX86_001755</name>
</gene>
<sequence>MKQGGEGATPVFRQPTTAALQWRPLDVFPHFPSPLCSCRAPRVKHKRQQPRFPFSAFLCIVFVEGFNLRHFIRRCQSEALQKEAEVAKIVDTQSNLERQPELIETHQQEVNKRSPFANDCHQWEDSTVKKCPTHLFCN</sequence>
<keyword evidence="2" id="KW-1185">Reference proteome</keyword>